<accession>A0A832H4A2</accession>
<comment type="caution">
    <text evidence="1">The sequence shown here is derived from an EMBL/GenBank/DDBJ whole genome shotgun (WGS) entry which is preliminary data.</text>
</comment>
<sequence>MKTSQVQRVVLAGFLSPIALLQSVGIALALPPAEDMPEEVLRTQIILDARSPIDGKPMTPAEYAVLQTKQQTPYQPPSELSPQVKGVVGLLKFRKFVKTFLPFIPIK</sequence>
<protein>
    <recommendedName>
        <fullName evidence="2">Glutathione S-transferase</fullName>
    </recommendedName>
</protein>
<name>A0A832H4A2_9CYAN</name>
<proteinExistence type="predicted"/>
<reference evidence="1" key="1">
    <citation type="journal article" date="2020" name="mSystems">
        <title>Genome- and Community-Level Interaction Insights into Carbon Utilization and Element Cycling Functions of Hydrothermarchaeota in Hydrothermal Sediment.</title>
        <authorList>
            <person name="Zhou Z."/>
            <person name="Liu Y."/>
            <person name="Xu W."/>
            <person name="Pan J."/>
            <person name="Luo Z.H."/>
            <person name="Li M."/>
        </authorList>
    </citation>
    <scope>NUCLEOTIDE SEQUENCE [LARGE SCALE GENOMIC DNA]</scope>
    <source>
        <strain evidence="1">SpSt-402</strain>
    </source>
</reference>
<dbReference type="AlphaFoldDB" id="A0A832H4A2"/>
<organism evidence="1">
    <name type="scientific">Oscillatoriales cyanobacterium SpSt-402</name>
    <dbReference type="NCBI Taxonomy" id="2282168"/>
    <lineage>
        <taxon>Bacteria</taxon>
        <taxon>Bacillati</taxon>
        <taxon>Cyanobacteriota</taxon>
        <taxon>Cyanophyceae</taxon>
        <taxon>Oscillatoriophycideae</taxon>
        <taxon>Oscillatoriales</taxon>
    </lineage>
</organism>
<gene>
    <name evidence="1" type="ORF">ENR47_09765</name>
</gene>
<dbReference type="EMBL" id="DSRD01000610">
    <property type="protein sequence ID" value="HGW94553.1"/>
    <property type="molecule type" value="Genomic_DNA"/>
</dbReference>
<evidence type="ECO:0000313" key="1">
    <source>
        <dbReference type="EMBL" id="HGW94553.1"/>
    </source>
</evidence>
<evidence type="ECO:0008006" key="2">
    <source>
        <dbReference type="Google" id="ProtNLM"/>
    </source>
</evidence>